<proteinExistence type="predicted"/>
<gene>
    <name evidence="1" type="ORF">IPOD504_LOCUS2153</name>
</gene>
<reference evidence="1" key="1">
    <citation type="submission" date="2022-03" db="EMBL/GenBank/DDBJ databases">
        <authorList>
            <person name="Martin H S."/>
        </authorList>
    </citation>
    <scope>NUCLEOTIDE SEQUENCE</scope>
</reference>
<sequence length="101" mass="11385">MQHLLMLHEWADTEVTDGTEDRHKVEVFYFLWVSKHLRHALGESGAGACGRWVSQARPRLSPSRTGLRESPARERDGAALRIRNRGVSAILSSRAHGIRTN</sequence>
<accession>A0ABN8HR97</accession>
<name>A0ABN8HR97_9NEOP</name>
<keyword evidence="2" id="KW-1185">Reference proteome</keyword>
<evidence type="ECO:0000313" key="2">
    <source>
        <dbReference type="Proteomes" id="UP000837857"/>
    </source>
</evidence>
<feature type="non-terminal residue" evidence="1">
    <location>
        <position position="101"/>
    </location>
</feature>
<dbReference type="EMBL" id="OW152823">
    <property type="protein sequence ID" value="CAH2039963.1"/>
    <property type="molecule type" value="Genomic_DNA"/>
</dbReference>
<organism evidence="1 2">
    <name type="scientific">Iphiclides podalirius</name>
    <name type="common">scarce swallowtail</name>
    <dbReference type="NCBI Taxonomy" id="110791"/>
    <lineage>
        <taxon>Eukaryota</taxon>
        <taxon>Metazoa</taxon>
        <taxon>Ecdysozoa</taxon>
        <taxon>Arthropoda</taxon>
        <taxon>Hexapoda</taxon>
        <taxon>Insecta</taxon>
        <taxon>Pterygota</taxon>
        <taxon>Neoptera</taxon>
        <taxon>Endopterygota</taxon>
        <taxon>Lepidoptera</taxon>
        <taxon>Glossata</taxon>
        <taxon>Ditrysia</taxon>
        <taxon>Papilionoidea</taxon>
        <taxon>Papilionidae</taxon>
        <taxon>Papilioninae</taxon>
        <taxon>Iphiclides</taxon>
    </lineage>
</organism>
<protein>
    <submittedName>
        <fullName evidence="1">Uncharacterized protein</fullName>
    </submittedName>
</protein>
<dbReference type="Proteomes" id="UP000837857">
    <property type="component" value="Chromosome 11"/>
</dbReference>
<evidence type="ECO:0000313" key="1">
    <source>
        <dbReference type="EMBL" id="CAH2039963.1"/>
    </source>
</evidence>